<keyword evidence="3 8" id="KW-1134">Transmembrane beta strand</keyword>
<protein>
    <submittedName>
        <fullName evidence="12">TonB-linked outer membrane protein, SusC/RagA family</fullName>
    </submittedName>
</protein>
<comment type="similarity">
    <text evidence="8 9">Belongs to the TonB-dependent receptor family.</text>
</comment>
<dbReference type="PROSITE" id="PS52016">
    <property type="entry name" value="TONB_DEPENDENT_REC_3"/>
    <property type="match status" value="1"/>
</dbReference>
<dbReference type="SUPFAM" id="SSF56935">
    <property type="entry name" value="Porins"/>
    <property type="match status" value="1"/>
</dbReference>
<dbReference type="InterPro" id="IPR039426">
    <property type="entry name" value="TonB-dep_rcpt-like"/>
</dbReference>
<evidence type="ECO:0000256" key="2">
    <source>
        <dbReference type="ARBA" id="ARBA00022448"/>
    </source>
</evidence>
<evidence type="ECO:0000259" key="11">
    <source>
        <dbReference type="Pfam" id="PF07715"/>
    </source>
</evidence>
<feature type="domain" description="TonB-dependent receptor-like beta-barrel" evidence="10">
    <location>
        <begin position="467"/>
        <end position="1073"/>
    </location>
</feature>
<evidence type="ECO:0000256" key="1">
    <source>
        <dbReference type="ARBA" id="ARBA00004571"/>
    </source>
</evidence>
<dbReference type="InterPro" id="IPR037066">
    <property type="entry name" value="Plug_dom_sf"/>
</dbReference>
<dbReference type="Proteomes" id="UP000199045">
    <property type="component" value="Unassembled WGS sequence"/>
</dbReference>
<keyword evidence="7 8" id="KW-0998">Cell outer membrane</keyword>
<evidence type="ECO:0000256" key="3">
    <source>
        <dbReference type="ARBA" id="ARBA00022452"/>
    </source>
</evidence>
<accession>A0A1G8BNV2</accession>
<evidence type="ECO:0000256" key="8">
    <source>
        <dbReference type="PROSITE-ProRule" id="PRU01360"/>
    </source>
</evidence>
<keyword evidence="2 8" id="KW-0813">Transport</keyword>
<feature type="domain" description="TonB-dependent receptor plug" evidence="11">
    <location>
        <begin position="202"/>
        <end position="321"/>
    </location>
</feature>
<dbReference type="AlphaFoldDB" id="A0A1G8BNV2"/>
<dbReference type="Gene3D" id="2.170.130.10">
    <property type="entry name" value="TonB-dependent receptor, plug domain"/>
    <property type="match status" value="1"/>
</dbReference>
<dbReference type="NCBIfam" id="TIGR04056">
    <property type="entry name" value="OMP_RagA_SusC"/>
    <property type="match status" value="1"/>
</dbReference>
<keyword evidence="5 9" id="KW-0798">TonB box</keyword>
<dbReference type="Gene3D" id="2.60.40.1120">
    <property type="entry name" value="Carboxypeptidase-like, regulatory domain"/>
    <property type="match status" value="1"/>
</dbReference>
<dbReference type="Gene3D" id="2.40.170.20">
    <property type="entry name" value="TonB-dependent receptor, beta-barrel domain"/>
    <property type="match status" value="1"/>
</dbReference>
<dbReference type="InterPro" id="IPR008969">
    <property type="entry name" value="CarboxyPept-like_regulatory"/>
</dbReference>
<dbReference type="InterPro" id="IPR012910">
    <property type="entry name" value="Plug_dom"/>
</dbReference>
<dbReference type="InterPro" id="IPR023996">
    <property type="entry name" value="TonB-dep_OMP_SusC/RagA"/>
</dbReference>
<gene>
    <name evidence="12" type="ORF">SAMN04488121_111105</name>
</gene>
<keyword evidence="6 8" id="KW-0472">Membrane</keyword>
<dbReference type="InterPro" id="IPR000531">
    <property type="entry name" value="Beta-barrel_TonB"/>
</dbReference>
<sequence>MQHIPSERHAGRSLILLVALLLLYVSGTAQDMTYTDKNVPIKTVFKEVEKQTGYFVVYNSPVLDNIPLITIKADHLPLTKFLDLLFKDLPLDYMIRSKTIMLFSKEKQSSDNLITGIVIDNDGNPLPDATVSIKGKSTFVPVNADGHFSITADEGEVLFITCINRATQEVIAKAGMTIVLQPLVLNLNETVVNGIYKRPVENYTGEAKTYTVDQLRTVNNTNIIGALRSLDASFQVPSDINYGSDPNHLPQIQVRGANSIANTNLTSQYGYISNPPLFILDGFEVPLQKIYDLDMNRVAKVTILKDATATSIYGSKAANGVLVIESLQPREGRLRLSYNNNLSLMMPDLSSYHLLNAAQKLQLERVAGIYVKSASQPLSAQVAMEEVYNRRLAEVRRGVNTYWLSQPLKTALAQKHSVYLDGGDKFMRYGVDLAYTNTPGVMKGSKRDNLAGGVNLVYHKGSLQFTNYLSVTSNKAVNSPYGDFSQYAKMNPYWRPNDSLTGKVSKVLQYYDDATWYEAVYNPMYDAQLKTKNTSSYLNITDNFQADWNILKSLKLSTRFSMYNQRNTADFYLPADAVEFVATPDSLFSTRGYYQQTNGMSSSYQGDVYLNYGTNLERHTVFATAGYHMQQDRSNSSTVLVQGFPNAHLDNILFGLQYPANGKPSGTESIQRLISYYANISYAYDYRYLLDLSFREDGSSLFGTNKHYAPFWSVGVGWNVHKEKFLSMPALINRFKLRASIGSTGSQNFPPFAASQTYQYLTASRYLDHIGASMLSLGNSDLKWQQTNKVNIGTDVELCNKRVQFTFNYYVEKTNDLFTTVNTTPSTGFSSFFANLGTVENKGIEVYLTVFAMKREKENIFWSFYANLLHNRNKLLRISNALKAQNEKAVGEQTKSDKPITAPVLQYKEGQSVSTIYAVRSAGIDPSTGNEIFLTANGEQTYRWSPLDEVPVGDNQPKISGNFGTNLMYKGISVNISMRTELGGQIYNNTLADRVENADPVYNVDERVLTDRWQKPGDIARYKGLTNLNGNTRTDITKATFRFIQDNNILYCDAITIGYQPPKNWKMYLYINNPFLVSSVRQERGLSYPFARNYSFSLQVGF</sequence>
<evidence type="ECO:0000256" key="4">
    <source>
        <dbReference type="ARBA" id="ARBA00022692"/>
    </source>
</evidence>
<evidence type="ECO:0000259" key="10">
    <source>
        <dbReference type="Pfam" id="PF00593"/>
    </source>
</evidence>
<keyword evidence="4 8" id="KW-0812">Transmembrane</keyword>
<evidence type="ECO:0000313" key="13">
    <source>
        <dbReference type="Proteomes" id="UP000199045"/>
    </source>
</evidence>
<dbReference type="InterPro" id="IPR036942">
    <property type="entry name" value="Beta-barrel_TonB_sf"/>
</dbReference>
<dbReference type="Pfam" id="PF00593">
    <property type="entry name" value="TonB_dep_Rec_b-barrel"/>
    <property type="match status" value="1"/>
</dbReference>
<comment type="subcellular location">
    <subcellularLocation>
        <location evidence="1 8">Cell outer membrane</location>
        <topology evidence="1 8">Multi-pass membrane protein</topology>
    </subcellularLocation>
</comment>
<dbReference type="OrthoDB" id="1094723at2"/>
<dbReference type="STRING" id="104663.SAMN04488121_111105"/>
<dbReference type="EMBL" id="FNBN01000011">
    <property type="protein sequence ID" value="SDH34774.1"/>
    <property type="molecule type" value="Genomic_DNA"/>
</dbReference>
<organism evidence="12 13">
    <name type="scientific">Chitinophaga filiformis</name>
    <name type="common">Myxococcus filiformis</name>
    <name type="synonym">Flexibacter filiformis</name>
    <dbReference type="NCBI Taxonomy" id="104663"/>
    <lineage>
        <taxon>Bacteria</taxon>
        <taxon>Pseudomonadati</taxon>
        <taxon>Bacteroidota</taxon>
        <taxon>Chitinophagia</taxon>
        <taxon>Chitinophagales</taxon>
        <taxon>Chitinophagaceae</taxon>
        <taxon>Chitinophaga</taxon>
    </lineage>
</organism>
<evidence type="ECO:0000256" key="9">
    <source>
        <dbReference type="RuleBase" id="RU003357"/>
    </source>
</evidence>
<evidence type="ECO:0000256" key="7">
    <source>
        <dbReference type="ARBA" id="ARBA00023237"/>
    </source>
</evidence>
<evidence type="ECO:0000256" key="5">
    <source>
        <dbReference type="ARBA" id="ARBA00023077"/>
    </source>
</evidence>
<proteinExistence type="inferred from homology"/>
<dbReference type="RefSeq" id="WP_089837802.1">
    <property type="nucleotide sequence ID" value="NZ_FNBN01000011.1"/>
</dbReference>
<dbReference type="GO" id="GO:0009279">
    <property type="term" value="C:cell outer membrane"/>
    <property type="evidence" value="ECO:0007669"/>
    <property type="project" value="UniProtKB-SubCell"/>
</dbReference>
<reference evidence="13" key="1">
    <citation type="submission" date="2016-10" db="EMBL/GenBank/DDBJ databases">
        <authorList>
            <person name="Varghese N."/>
            <person name="Submissions S."/>
        </authorList>
    </citation>
    <scope>NUCLEOTIDE SEQUENCE [LARGE SCALE GENOMIC DNA]</scope>
    <source>
        <strain evidence="13">DSM 527</strain>
    </source>
</reference>
<evidence type="ECO:0000256" key="6">
    <source>
        <dbReference type="ARBA" id="ARBA00023136"/>
    </source>
</evidence>
<evidence type="ECO:0000313" key="12">
    <source>
        <dbReference type="EMBL" id="SDH34774.1"/>
    </source>
</evidence>
<dbReference type="SUPFAM" id="SSF49464">
    <property type="entry name" value="Carboxypeptidase regulatory domain-like"/>
    <property type="match status" value="1"/>
</dbReference>
<name>A0A1G8BNV2_CHIFI</name>
<dbReference type="Pfam" id="PF07715">
    <property type="entry name" value="Plug"/>
    <property type="match status" value="1"/>
</dbReference>